<accession>A0ABZ0D1T2</accession>
<evidence type="ECO:0000313" key="5">
    <source>
        <dbReference type="Proteomes" id="UP001303946"/>
    </source>
</evidence>
<comment type="similarity">
    <text evidence="1">Belongs to the ATP-dependent DNA ligase family.</text>
</comment>
<gene>
    <name evidence="4" type="ORF">RXV79_27590</name>
</gene>
<dbReference type="RefSeq" id="WP_316704385.1">
    <property type="nucleotide sequence ID" value="NZ_CP136337.1"/>
</dbReference>
<dbReference type="InterPro" id="IPR012310">
    <property type="entry name" value="DNA_ligase_ATP-dep_cent"/>
</dbReference>
<organism evidence="4 5">
    <name type="scientific">Piscinibacter gummiphilus</name>
    <dbReference type="NCBI Taxonomy" id="946333"/>
    <lineage>
        <taxon>Bacteria</taxon>
        <taxon>Pseudomonadati</taxon>
        <taxon>Pseudomonadota</taxon>
        <taxon>Betaproteobacteria</taxon>
        <taxon>Burkholderiales</taxon>
        <taxon>Sphaerotilaceae</taxon>
        <taxon>Piscinibacter</taxon>
    </lineage>
</organism>
<reference evidence="4 5" key="1">
    <citation type="submission" date="2023-10" db="EMBL/GenBank/DDBJ databases">
        <title>Bacteria for the degradation of biodegradable plastic PBAT(Polybutylene adipate terephthalate).</title>
        <authorList>
            <person name="Weon H.-Y."/>
            <person name="Yeon J."/>
        </authorList>
    </citation>
    <scope>NUCLEOTIDE SEQUENCE [LARGE SCALE GENOMIC DNA]</scope>
    <source>
        <strain evidence="4 5">SBD 7-3</strain>
        <plasmid evidence="4 5">unnamed1</plasmid>
    </source>
</reference>
<protein>
    <recommendedName>
        <fullName evidence="3">ATP-dependent DNA ligase family profile domain-containing protein</fullName>
    </recommendedName>
</protein>
<dbReference type="Proteomes" id="UP001303946">
    <property type="component" value="Plasmid unnamed1"/>
</dbReference>
<dbReference type="PANTHER" id="PTHR45674:SF4">
    <property type="entry name" value="DNA LIGASE 1"/>
    <property type="match status" value="1"/>
</dbReference>
<name>A0ABZ0D1T2_9BURK</name>
<dbReference type="Gene3D" id="3.30.1490.70">
    <property type="match status" value="1"/>
</dbReference>
<proteinExistence type="inferred from homology"/>
<evidence type="ECO:0000256" key="1">
    <source>
        <dbReference type="ARBA" id="ARBA00007572"/>
    </source>
</evidence>
<dbReference type="SUPFAM" id="SSF56091">
    <property type="entry name" value="DNA ligase/mRNA capping enzyme, catalytic domain"/>
    <property type="match status" value="1"/>
</dbReference>
<dbReference type="Pfam" id="PF01068">
    <property type="entry name" value="DNA_ligase_A_M"/>
    <property type="match status" value="1"/>
</dbReference>
<dbReference type="PANTHER" id="PTHR45674">
    <property type="entry name" value="DNA LIGASE 1/3 FAMILY MEMBER"/>
    <property type="match status" value="1"/>
</dbReference>
<dbReference type="Gene3D" id="3.30.470.30">
    <property type="entry name" value="DNA ligase/mRNA capping enzyme"/>
    <property type="match status" value="1"/>
</dbReference>
<dbReference type="EMBL" id="CP136337">
    <property type="protein sequence ID" value="WOB11199.1"/>
    <property type="molecule type" value="Genomic_DNA"/>
</dbReference>
<keyword evidence="2" id="KW-0436">Ligase</keyword>
<keyword evidence="5" id="KW-1185">Reference proteome</keyword>
<geneLocation type="plasmid" evidence="4 5">
    <name>unnamed1</name>
</geneLocation>
<evidence type="ECO:0000259" key="3">
    <source>
        <dbReference type="PROSITE" id="PS50160"/>
    </source>
</evidence>
<evidence type="ECO:0000313" key="4">
    <source>
        <dbReference type="EMBL" id="WOB11199.1"/>
    </source>
</evidence>
<dbReference type="InterPro" id="IPR050191">
    <property type="entry name" value="ATP-dep_DNA_ligase"/>
</dbReference>
<feature type="domain" description="ATP-dependent DNA ligase family profile" evidence="3">
    <location>
        <begin position="101"/>
        <end position="204"/>
    </location>
</feature>
<dbReference type="PROSITE" id="PS50160">
    <property type="entry name" value="DNA_LIGASE_A3"/>
    <property type="match status" value="1"/>
</dbReference>
<sequence length="204" mass="22369">MLLSVGKLPLSNESQYLCEVKADGYRGLCQFGDGAVELRTKTGANCNAWFPEIRRALLDVSGGPHVIDGEIVVQRPDGSSDFNALHARAMRRKWLKGDPPVVFAAFDVLVLGGRNVMGLGLLERKELLRGLLTPSLPSVLYVDYVEGAVSALFAWAKIKDLEGVVAKRLGSTYSPGTRSPHWLKLKHATTLGFKRAPHRPTEDF</sequence>
<evidence type="ECO:0000256" key="2">
    <source>
        <dbReference type="ARBA" id="ARBA00022598"/>
    </source>
</evidence>
<keyword evidence="4" id="KW-0614">Plasmid</keyword>
<dbReference type="CDD" id="cd07906">
    <property type="entry name" value="Adenylation_DNA_ligase_LigD_LigC"/>
    <property type="match status" value="1"/>
</dbReference>